<dbReference type="SUPFAM" id="SSF54928">
    <property type="entry name" value="RNA-binding domain, RBD"/>
    <property type="match status" value="1"/>
</dbReference>
<dbReference type="OMA" id="RKCPKGN"/>
<feature type="compositionally biased region" description="Basic and acidic residues" evidence="7">
    <location>
        <begin position="472"/>
        <end position="494"/>
    </location>
</feature>
<keyword evidence="1 5" id="KW-0479">Metal-binding</keyword>
<evidence type="ECO:0000256" key="6">
    <source>
        <dbReference type="SAM" id="Coils"/>
    </source>
</evidence>
<gene>
    <name evidence="9" type="ORF">SPPG_00748</name>
</gene>
<dbReference type="SMART" id="SM00361">
    <property type="entry name" value="RRM_1"/>
    <property type="match status" value="1"/>
</dbReference>
<feature type="domain" description="C3H1-type" evidence="8">
    <location>
        <begin position="362"/>
        <end position="388"/>
    </location>
</feature>
<organism evidence="9 10">
    <name type="scientific">Spizellomyces punctatus (strain DAOM BR117)</name>
    <dbReference type="NCBI Taxonomy" id="645134"/>
    <lineage>
        <taxon>Eukaryota</taxon>
        <taxon>Fungi</taxon>
        <taxon>Fungi incertae sedis</taxon>
        <taxon>Chytridiomycota</taxon>
        <taxon>Chytridiomycota incertae sedis</taxon>
        <taxon>Chytridiomycetes</taxon>
        <taxon>Spizellomycetales</taxon>
        <taxon>Spizellomycetaceae</taxon>
        <taxon>Spizellomyces</taxon>
    </lineage>
</organism>
<evidence type="ECO:0000259" key="8">
    <source>
        <dbReference type="PROSITE" id="PS50103"/>
    </source>
</evidence>
<feature type="coiled-coil region" evidence="6">
    <location>
        <begin position="69"/>
        <end position="120"/>
    </location>
</feature>
<name>A0A0L0HVF2_SPIPD</name>
<feature type="compositionally biased region" description="Basic and acidic residues" evidence="7">
    <location>
        <begin position="415"/>
        <end position="439"/>
    </location>
</feature>
<evidence type="ECO:0000256" key="3">
    <source>
        <dbReference type="ARBA" id="ARBA00022771"/>
    </source>
</evidence>
<feature type="region of interest" description="Disordered" evidence="7">
    <location>
        <begin position="415"/>
        <end position="520"/>
    </location>
</feature>
<dbReference type="GeneID" id="27684457"/>
<evidence type="ECO:0000256" key="4">
    <source>
        <dbReference type="ARBA" id="ARBA00022833"/>
    </source>
</evidence>
<accession>A0A0L0HVF2</accession>
<evidence type="ECO:0000313" key="9">
    <source>
        <dbReference type="EMBL" id="KND05073.1"/>
    </source>
</evidence>
<dbReference type="InterPro" id="IPR000571">
    <property type="entry name" value="Znf_CCCH"/>
</dbReference>
<keyword evidence="6" id="KW-0175">Coiled coil</keyword>
<dbReference type="PROSITE" id="PS50103">
    <property type="entry name" value="ZF_C3H1"/>
    <property type="match status" value="2"/>
</dbReference>
<keyword evidence="10" id="KW-1185">Reference proteome</keyword>
<dbReference type="OrthoDB" id="423462at2759"/>
<keyword evidence="3 5" id="KW-0863">Zinc-finger</keyword>
<dbReference type="AlphaFoldDB" id="A0A0L0HVF2"/>
<dbReference type="GO" id="GO:0000398">
    <property type="term" value="P:mRNA splicing, via spliceosome"/>
    <property type="evidence" value="ECO:0007669"/>
    <property type="project" value="InterPro"/>
</dbReference>
<dbReference type="GO" id="GO:0003723">
    <property type="term" value="F:RNA binding"/>
    <property type="evidence" value="ECO:0007669"/>
    <property type="project" value="InterPro"/>
</dbReference>
<feature type="zinc finger region" description="C3H1-type" evidence="5">
    <location>
        <begin position="362"/>
        <end position="388"/>
    </location>
</feature>
<dbReference type="SMART" id="SM00356">
    <property type="entry name" value="ZnF_C3H1"/>
    <property type="match status" value="2"/>
</dbReference>
<dbReference type="InterPro" id="IPR012677">
    <property type="entry name" value="Nucleotide-bd_a/b_plait_sf"/>
</dbReference>
<proteinExistence type="predicted"/>
<evidence type="ECO:0000256" key="5">
    <source>
        <dbReference type="PROSITE-ProRule" id="PRU00723"/>
    </source>
</evidence>
<evidence type="ECO:0000256" key="1">
    <source>
        <dbReference type="ARBA" id="ARBA00022723"/>
    </source>
</evidence>
<feature type="compositionally biased region" description="Basic residues" evidence="7">
    <location>
        <begin position="495"/>
        <end position="520"/>
    </location>
</feature>
<dbReference type="EMBL" id="KQ257450">
    <property type="protein sequence ID" value="KND05073.1"/>
    <property type="molecule type" value="Genomic_DNA"/>
</dbReference>
<dbReference type="VEuPathDB" id="FungiDB:SPPG_00748"/>
<keyword evidence="2" id="KW-0677">Repeat</keyword>
<dbReference type="GO" id="GO:0089701">
    <property type="term" value="C:U2AF complex"/>
    <property type="evidence" value="ECO:0007669"/>
    <property type="project" value="InterPro"/>
</dbReference>
<feature type="compositionally biased region" description="Basic and acidic residues" evidence="7">
    <location>
        <begin position="48"/>
        <end position="62"/>
    </location>
</feature>
<dbReference type="PANTHER" id="PTHR12620">
    <property type="entry name" value="U2 SNRNP AUXILIARY FACTOR, SMALL SUBUNIT"/>
    <property type="match status" value="1"/>
</dbReference>
<evidence type="ECO:0000313" key="10">
    <source>
        <dbReference type="Proteomes" id="UP000053201"/>
    </source>
</evidence>
<protein>
    <recommendedName>
        <fullName evidence="8">C3H1-type domain-containing protein</fullName>
    </recommendedName>
</protein>
<feature type="domain" description="C3H1-type" evidence="8">
    <location>
        <begin position="238"/>
        <end position="261"/>
    </location>
</feature>
<dbReference type="Gene3D" id="3.30.70.330">
    <property type="match status" value="1"/>
</dbReference>
<dbReference type="InterPro" id="IPR035979">
    <property type="entry name" value="RBD_domain_sf"/>
</dbReference>
<evidence type="ECO:0000256" key="2">
    <source>
        <dbReference type="ARBA" id="ARBA00022737"/>
    </source>
</evidence>
<dbReference type="PRINTS" id="PR01848">
    <property type="entry name" value="U2AUXFACTOR"/>
</dbReference>
<sequence length="520" mass="59440">MESTAVQSPLGSPTEDIQLPMAIASNNRQLTRQQWRRLRKYQRRKEIRRSDARARDARKEQEATDPVLIAKRLQEEKLLEEERQEQRRRYEAREQQFELAAAHRRRLEEEKAKKAQQETSMKTLDPSLGMLTQAVPGDLPASAAIVCNARANQSILSDRQTTILSPLEAGRLAAAKFLESLKSKSALSKNGISPTAEESEEHNTRTITARLDEEPTKAPPTPQLHSLAAELKEKALLVCAYHQKTGSCRFAEFCKLRHPEPTIKNTLVMKNMFQFPGKQTAGDEYTDEDEYFSAFYEDVHGEFAKIGRLTCFMVCRNEAVHLRGNVYVQYAKEEDAICAHKIMDRRWFGGRQLSCEFVPIIEWNHAICGHYERGRCTNPNCNFFHAFQNPGGMYRICNFGNTGGGSMGVAKVKHNEHGAQGKSDSRSCEVKDPSRENQGDKPPGQSVNQSDTTKEVKETHKNVTNPHIVSSEIKRRTERDEKSVRKRGDNERHKTATRKRPRSRSRSRSASRRRSHRRKR</sequence>
<dbReference type="InterPro" id="IPR009145">
    <property type="entry name" value="U2AF_small"/>
</dbReference>
<keyword evidence="4 5" id="KW-0862">Zinc</keyword>
<dbReference type="STRING" id="645134.A0A0L0HVF2"/>
<feature type="compositionally biased region" description="Basic and acidic residues" evidence="7">
    <location>
        <begin position="452"/>
        <end position="461"/>
    </location>
</feature>
<feature type="zinc finger region" description="C3H1-type" evidence="5">
    <location>
        <begin position="238"/>
        <end position="261"/>
    </location>
</feature>
<evidence type="ECO:0000256" key="7">
    <source>
        <dbReference type="SAM" id="MobiDB-lite"/>
    </source>
</evidence>
<feature type="region of interest" description="Disordered" evidence="7">
    <location>
        <begin position="46"/>
        <end position="68"/>
    </location>
</feature>
<dbReference type="InterPro" id="IPR003954">
    <property type="entry name" value="RRM_euk-type"/>
</dbReference>
<dbReference type="InParanoid" id="A0A0L0HVF2"/>
<dbReference type="Proteomes" id="UP000053201">
    <property type="component" value="Unassembled WGS sequence"/>
</dbReference>
<dbReference type="GO" id="GO:0008270">
    <property type="term" value="F:zinc ion binding"/>
    <property type="evidence" value="ECO:0007669"/>
    <property type="project" value="UniProtKB-KW"/>
</dbReference>
<dbReference type="RefSeq" id="XP_016613112.1">
    <property type="nucleotide sequence ID" value="XM_016749077.1"/>
</dbReference>
<reference evidence="9 10" key="1">
    <citation type="submission" date="2009-08" db="EMBL/GenBank/DDBJ databases">
        <title>The Genome Sequence of Spizellomyces punctatus strain DAOM BR117.</title>
        <authorList>
            <consortium name="The Broad Institute Genome Sequencing Platform"/>
            <person name="Russ C."/>
            <person name="Cuomo C."/>
            <person name="Shea T."/>
            <person name="Young S.K."/>
            <person name="Zeng Q."/>
            <person name="Koehrsen M."/>
            <person name="Haas B."/>
            <person name="Borodovsky M."/>
            <person name="Guigo R."/>
            <person name="Alvarado L."/>
            <person name="Berlin A."/>
            <person name="Bochicchio J."/>
            <person name="Borenstein D."/>
            <person name="Chapman S."/>
            <person name="Chen Z."/>
            <person name="Engels R."/>
            <person name="Freedman E."/>
            <person name="Gellesch M."/>
            <person name="Goldberg J."/>
            <person name="Griggs A."/>
            <person name="Gujja S."/>
            <person name="Heiman D."/>
            <person name="Hepburn T."/>
            <person name="Howarth C."/>
            <person name="Jen D."/>
            <person name="Larson L."/>
            <person name="Lewis B."/>
            <person name="Mehta T."/>
            <person name="Park D."/>
            <person name="Pearson M."/>
            <person name="Roberts A."/>
            <person name="Saif S."/>
            <person name="Shenoy N."/>
            <person name="Sisk P."/>
            <person name="Stolte C."/>
            <person name="Sykes S."/>
            <person name="Thomson T."/>
            <person name="Walk T."/>
            <person name="White J."/>
            <person name="Yandava C."/>
            <person name="Burger G."/>
            <person name="Gray M.W."/>
            <person name="Holland P.W.H."/>
            <person name="King N."/>
            <person name="Lang F.B.F."/>
            <person name="Roger A.J."/>
            <person name="Ruiz-Trillo I."/>
            <person name="Lander E."/>
            <person name="Nusbaum C."/>
        </authorList>
    </citation>
    <scope>NUCLEOTIDE SEQUENCE [LARGE SCALE GENOMIC DNA]</scope>
    <source>
        <strain evidence="9 10">DAOM BR117</strain>
    </source>
</reference>
<dbReference type="eggNOG" id="KOG2202">
    <property type="taxonomic scope" value="Eukaryota"/>
</dbReference>